<dbReference type="InterPro" id="IPR013382">
    <property type="entry name" value="CRISPR-assoc_prot_Cse2"/>
</dbReference>
<accession>A0ABV4BFV5</accession>
<sequence length="190" mass="20583">MSSSEIELPAHASTERDSSPIAKLAHLIGQAARFNGDLYGLGKGEKAALARLDPDGEIRPHQIAALARALIHAGLEPEGWPPETWRRWALIAHGMALAGHASGFLGYQLCAAEVSESRVTKLLTSRGDAFRQLLPRLLRLLASKEVAPNWHELGGLILAEGRDEEKAEAIRMRIAGRYFSALAHSNNKAA</sequence>
<keyword evidence="2" id="KW-1185">Reference proteome</keyword>
<dbReference type="EMBL" id="JBDKXB010000006">
    <property type="protein sequence ID" value="MEY6432163.1"/>
    <property type="molecule type" value="Genomic_DNA"/>
</dbReference>
<proteinExistence type="predicted"/>
<name>A0ABV4BFV5_9GAMM</name>
<dbReference type="Gene3D" id="1.10.520.40">
    <property type="entry name" value="CRISPR-associated protein Cse2"/>
    <property type="match status" value="1"/>
</dbReference>
<gene>
    <name evidence="1" type="primary">casB</name>
    <name evidence="1" type="synonym">cse2</name>
    <name evidence="1" type="ORF">ABC977_07030</name>
</gene>
<evidence type="ECO:0000313" key="1">
    <source>
        <dbReference type="EMBL" id="MEY6432163.1"/>
    </source>
</evidence>
<dbReference type="InterPro" id="IPR038287">
    <property type="entry name" value="Cse2_sf"/>
</dbReference>
<dbReference type="Proteomes" id="UP001564408">
    <property type="component" value="Unassembled WGS sequence"/>
</dbReference>
<dbReference type="Pfam" id="PF09485">
    <property type="entry name" value="CRISPR_Cse2"/>
    <property type="match status" value="1"/>
</dbReference>
<organism evidence="1 2">
    <name type="scientific">Thioalkalicoccus limnaeus</name>
    <dbReference type="NCBI Taxonomy" id="120681"/>
    <lineage>
        <taxon>Bacteria</taxon>
        <taxon>Pseudomonadati</taxon>
        <taxon>Pseudomonadota</taxon>
        <taxon>Gammaproteobacteria</taxon>
        <taxon>Chromatiales</taxon>
        <taxon>Chromatiaceae</taxon>
        <taxon>Thioalkalicoccus</taxon>
    </lineage>
</organism>
<dbReference type="NCBIfam" id="TIGR02548">
    <property type="entry name" value="casB_cse2"/>
    <property type="match status" value="1"/>
</dbReference>
<comment type="caution">
    <text evidence="1">The sequence shown here is derived from an EMBL/GenBank/DDBJ whole genome shotgun (WGS) entry which is preliminary data.</text>
</comment>
<reference evidence="1 2" key="1">
    <citation type="submission" date="2024-05" db="EMBL/GenBank/DDBJ databases">
        <title>Genome Sequence and Characterization of the New Strain Purple Sulfur Bacterium of Genus Thioalkalicoccus.</title>
        <authorList>
            <person name="Bryantseva I.A."/>
            <person name="Kyndt J.A."/>
            <person name="Imhoff J.F."/>
        </authorList>
    </citation>
    <scope>NUCLEOTIDE SEQUENCE [LARGE SCALE GENOMIC DNA]</scope>
    <source>
        <strain evidence="1 2">Um2</strain>
    </source>
</reference>
<dbReference type="RefSeq" id="WP_369666546.1">
    <property type="nucleotide sequence ID" value="NZ_JBDKXB010000006.1"/>
</dbReference>
<protein>
    <submittedName>
        <fullName evidence="1">Type I-E CRISPR-associated protein Cse2/CasB</fullName>
    </submittedName>
</protein>
<evidence type="ECO:0000313" key="2">
    <source>
        <dbReference type="Proteomes" id="UP001564408"/>
    </source>
</evidence>